<keyword evidence="2" id="KW-0238">DNA-binding</keyword>
<proteinExistence type="predicted"/>
<keyword evidence="3" id="KW-0804">Transcription</keyword>
<dbReference type="InterPro" id="IPR008920">
    <property type="entry name" value="TF_FadR/GntR_C"/>
</dbReference>
<dbReference type="CDD" id="cd07377">
    <property type="entry name" value="WHTH_GntR"/>
    <property type="match status" value="1"/>
</dbReference>
<dbReference type="InterPro" id="IPR011711">
    <property type="entry name" value="GntR_C"/>
</dbReference>
<dbReference type="PROSITE" id="PS50949">
    <property type="entry name" value="HTH_GNTR"/>
    <property type="match status" value="1"/>
</dbReference>
<organism evidence="6 7">
    <name type="scientific">Benzoatithermus flavus</name>
    <dbReference type="NCBI Taxonomy" id="3108223"/>
    <lineage>
        <taxon>Bacteria</taxon>
        <taxon>Pseudomonadati</taxon>
        <taxon>Pseudomonadota</taxon>
        <taxon>Alphaproteobacteria</taxon>
        <taxon>Geminicoccales</taxon>
        <taxon>Geminicoccaceae</taxon>
        <taxon>Benzoatithermus</taxon>
    </lineage>
</organism>
<dbReference type="RefSeq" id="WP_418159092.1">
    <property type="nucleotide sequence ID" value="NZ_JBBLZC010000007.1"/>
</dbReference>
<sequence>MSLTGADHIAQELKDAILGGVYGAGQRLPAERHLAAHYNASRSTVREALRRLEEQQLVERRIGSGTFVTYRSEVSDEEIAELTSPLELIEVRSAVEPQIARLAVLHATGRDLERLRAALAALKASEDDPVAYAAADEQFHLALANATGNVLMSWLYRRISEVRQHAQWAAMRAKVLNPENMRLYNEQHEAVFEAICRRDANAAAAAMRAQMDKARADLVGAQSDGHR</sequence>
<gene>
    <name evidence="6" type="ORF">U1T56_08770</name>
</gene>
<name>A0ABU8XQ88_9PROT</name>
<dbReference type="SUPFAM" id="SSF46785">
    <property type="entry name" value="Winged helix' DNA-binding domain"/>
    <property type="match status" value="1"/>
</dbReference>
<accession>A0ABU8XQ88</accession>
<evidence type="ECO:0000256" key="3">
    <source>
        <dbReference type="ARBA" id="ARBA00023163"/>
    </source>
</evidence>
<dbReference type="SUPFAM" id="SSF48008">
    <property type="entry name" value="GntR ligand-binding domain-like"/>
    <property type="match status" value="1"/>
</dbReference>
<dbReference type="PRINTS" id="PR00035">
    <property type="entry name" value="HTHGNTR"/>
</dbReference>
<evidence type="ECO:0000313" key="7">
    <source>
        <dbReference type="Proteomes" id="UP001375743"/>
    </source>
</evidence>
<comment type="caution">
    <text evidence="6">The sequence shown here is derived from an EMBL/GenBank/DDBJ whole genome shotgun (WGS) entry which is preliminary data.</text>
</comment>
<dbReference type="InterPro" id="IPR036390">
    <property type="entry name" value="WH_DNA-bd_sf"/>
</dbReference>
<evidence type="ECO:0000256" key="1">
    <source>
        <dbReference type="ARBA" id="ARBA00023015"/>
    </source>
</evidence>
<dbReference type="SMART" id="SM00345">
    <property type="entry name" value="HTH_GNTR"/>
    <property type="match status" value="1"/>
</dbReference>
<dbReference type="PANTHER" id="PTHR43537">
    <property type="entry name" value="TRANSCRIPTIONAL REGULATOR, GNTR FAMILY"/>
    <property type="match status" value="1"/>
</dbReference>
<evidence type="ECO:0000313" key="6">
    <source>
        <dbReference type="EMBL" id="MEK0083244.1"/>
    </source>
</evidence>
<reference evidence="6 7" key="1">
    <citation type="submission" date="2024-01" db="EMBL/GenBank/DDBJ databases">
        <title>Multi-omics insights into the function and evolution of sodium benzoate biodegradation pathways in Benzoatithermus flavus gen. nov., sp. nov. from hot spring.</title>
        <authorList>
            <person name="Hu C.-J."/>
            <person name="Li W.-J."/>
        </authorList>
    </citation>
    <scope>NUCLEOTIDE SEQUENCE [LARGE SCALE GENOMIC DNA]</scope>
    <source>
        <strain evidence="6 7">SYSU G07066</strain>
    </source>
</reference>
<evidence type="ECO:0000256" key="2">
    <source>
        <dbReference type="ARBA" id="ARBA00023125"/>
    </source>
</evidence>
<dbReference type="InterPro" id="IPR000524">
    <property type="entry name" value="Tscrpt_reg_HTH_GntR"/>
</dbReference>
<evidence type="ECO:0000256" key="4">
    <source>
        <dbReference type="SAM" id="Coils"/>
    </source>
</evidence>
<feature type="coiled-coil region" evidence="4">
    <location>
        <begin position="197"/>
        <end position="224"/>
    </location>
</feature>
<feature type="domain" description="HTH gntR-type" evidence="5">
    <location>
        <begin position="3"/>
        <end position="71"/>
    </location>
</feature>
<dbReference type="SMART" id="SM00895">
    <property type="entry name" value="FCD"/>
    <property type="match status" value="1"/>
</dbReference>
<dbReference type="Pfam" id="PF07729">
    <property type="entry name" value="FCD"/>
    <property type="match status" value="1"/>
</dbReference>
<dbReference type="Pfam" id="PF00392">
    <property type="entry name" value="GntR"/>
    <property type="match status" value="1"/>
</dbReference>
<keyword evidence="1" id="KW-0805">Transcription regulation</keyword>
<dbReference type="InterPro" id="IPR036388">
    <property type="entry name" value="WH-like_DNA-bd_sf"/>
</dbReference>
<dbReference type="PANTHER" id="PTHR43537:SF5">
    <property type="entry name" value="UXU OPERON TRANSCRIPTIONAL REGULATOR"/>
    <property type="match status" value="1"/>
</dbReference>
<dbReference type="EMBL" id="JBBLZC010000007">
    <property type="protein sequence ID" value="MEK0083244.1"/>
    <property type="molecule type" value="Genomic_DNA"/>
</dbReference>
<dbReference type="Gene3D" id="1.10.10.10">
    <property type="entry name" value="Winged helix-like DNA-binding domain superfamily/Winged helix DNA-binding domain"/>
    <property type="match status" value="1"/>
</dbReference>
<protein>
    <submittedName>
        <fullName evidence="6">FCD domain-containing protein</fullName>
    </submittedName>
</protein>
<evidence type="ECO:0000259" key="5">
    <source>
        <dbReference type="PROSITE" id="PS50949"/>
    </source>
</evidence>
<dbReference type="Proteomes" id="UP001375743">
    <property type="component" value="Unassembled WGS sequence"/>
</dbReference>
<keyword evidence="4" id="KW-0175">Coiled coil</keyword>
<dbReference type="Gene3D" id="1.20.120.530">
    <property type="entry name" value="GntR ligand-binding domain-like"/>
    <property type="match status" value="1"/>
</dbReference>
<keyword evidence="7" id="KW-1185">Reference proteome</keyword>